<accession>A0AAP0J6W6</accession>
<organism evidence="1 2">
    <name type="scientific">Stephania yunnanensis</name>
    <dbReference type="NCBI Taxonomy" id="152371"/>
    <lineage>
        <taxon>Eukaryota</taxon>
        <taxon>Viridiplantae</taxon>
        <taxon>Streptophyta</taxon>
        <taxon>Embryophyta</taxon>
        <taxon>Tracheophyta</taxon>
        <taxon>Spermatophyta</taxon>
        <taxon>Magnoliopsida</taxon>
        <taxon>Ranunculales</taxon>
        <taxon>Menispermaceae</taxon>
        <taxon>Menispermoideae</taxon>
        <taxon>Cissampelideae</taxon>
        <taxon>Stephania</taxon>
    </lineage>
</organism>
<keyword evidence="2" id="KW-1185">Reference proteome</keyword>
<gene>
    <name evidence="1" type="ORF">Syun_017421</name>
</gene>
<evidence type="ECO:0000313" key="2">
    <source>
        <dbReference type="Proteomes" id="UP001420932"/>
    </source>
</evidence>
<reference evidence="1 2" key="1">
    <citation type="submission" date="2024-01" db="EMBL/GenBank/DDBJ databases">
        <title>Genome assemblies of Stephania.</title>
        <authorList>
            <person name="Yang L."/>
        </authorList>
    </citation>
    <scope>NUCLEOTIDE SEQUENCE [LARGE SCALE GENOMIC DNA]</scope>
    <source>
        <strain evidence="1">YNDBR</strain>
        <tissue evidence="1">Leaf</tissue>
    </source>
</reference>
<comment type="caution">
    <text evidence="1">The sequence shown here is derived from an EMBL/GenBank/DDBJ whole genome shotgun (WGS) entry which is preliminary data.</text>
</comment>
<protein>
    <submittedName>
        <fullName evidence="1">Uncharacterized protein</fullName>
    </submittedName>
</protein>
<evidence type="ECO:0000313" key="1">
    <source>
        <dbReference type="EMBL" id="KAK9128624.1"/>
    </source>
</evidence>
<proteinExistence type="predicted"/>
<name>A0AAP0J6W6_9MAGN</name>
<sequence>MKKVVGYNDLENERESFNAINAREVRMRRRTENMRKSRKDALQVARLIARVNVLSVDNNSAPSMNSVQDLASSFISVGCSRVQKPFLRDDIRSQLKLITLLLQCRTRNGGEDNGQALPKNYSKWMRKNYSVEEWMRVTTVAANNVVTTIIANATLTIGH</sequence>
<dbReference type="AlphaFoldDB" id="A0AAP0J6W6"/>
<dbReference type="Proteomes" id="UP001420932">
    <property type="component" value="Unassembled WGS sequence"/>
</dbReference>
<dbReference type="EMBL" id="JBBNAF010000007">
    <property type="protein sequence ID" value="KAK9128624.1"/>
    <property type="molecule type" value="Genomic_DNA"/>
</dbReference>